<keyword evidence="1" id="KW-0472">Membrane</keyword>
<comment type="caution">
    <text evidence="3">The sequence shown here is derived from an EMBL/GenBank/DDBJ whole genome shotgun (WGS) entry which is preliminary data.</text>
</comment>
<organism evidence="3 4">
    <name type="scientific">Gloeocapsopsis crepidinum LEGE 06123</name>
    <dbReference type="NCBI Taxonomy" id="588587"/>
    <lineage>
        <taxon>Bacteria</taxon>
        <taxon>Bacillati</taxon>
        <taxon>Cyanobacteriota</taxon>
        <taxon>Cyanophyceae</taxon>
        <taxon>Oscillatoriophycideae</taxon>
        <taxon>Chroococcales</taxon>
        <taxon>Chroococcaceae</taxon>
        <taxon>Gloeocapsopsis</taxon>
    </lineage>
</organism>
<dbReference type="SUPFAM" id="SSF51261">
    <property type="entry name" value="Duplicated hybrid motif"/>
    <property type="match status" value="1"/>
</dbReference>
<evidence type="ECO:0000256" key="1">
    <source>
        <dbReference type="SAM" id="Phobius"/>
    </source>
</evidence>
<dbReference type="EMBL" id="JADEWN010000039">
    <property type="protein sequence ID" value="MBE9191761.1"/>
    <property type="molecule type" value="Genomic_DNA"/>
</dbReference>
<reference evidence="3 4" key="1">
    <citation type="submission" date="2020-10" db="EMBL/GenBank/DDBJ databases">
        <authorList>
            <person name="Castelo-Branco R."/>
            <person name="Eusebio N."/>
            <person name="Adriana R."/>
            <person name="Vieira A."/>
            <person name="Brugerolle De Fraissinette N."/>
            <person name="Rezende De Castro R."/>
            <person name="Schneider M.P."/>
            <person name="Vasconcelos V."/>
            <person name="Leao P.N."/>
        </authorList>
    </citation>
    <scope>NUCLEOTIDE SEQUENCE [LARGE SCALE GENOMIC DNA]</scope>
    <source>
        <strain evidence="3 4">LEGE 06123</strain>
    </source>
</reference>
<evidence type="ECO:0000313" key="4">
    <source>
        <dbReference type="Proteomes" id="UP000651156"/>
    </source>
</evidence>
<keyword evidence="1" id="KW-1133">Transmembrane helix</keyword>
<dbReference type="InterPro" id="IPR011055">
    <property type="entry name" value="Dup_hybrid_motif"/>
</dbReference>
<accession>A0ABR9UTX9</accession>
<dbReference type="Gene3D" id="2.70.70.10">
    <property type="entry name" value="Glucose Permease (Domain IIA)"/>
    <property type="match status" value="1"/>
</dbReference>
<sequence>MLIEIGLLLITHLLLPTIFLSWLWRGEAKSKLDWLLNILVDTLYTIYIFFSGRWDWLSYYLRFILIILFFIAVLRSYKKVRHLPFYPIKKYQSLFSLGVNCFIIIIFANLSFLILQGFSFHNKPVEFAFPLKDGTYYVAHGGNSSIINYHNTDRAQQYALDLVKLNSFGTRANGLYPTELTKYAIFQDTVYSPCTGKVINAVNSFPDLIPPETDRQHPAGNYVLIACDRVEILVAHLMSGTIVVNQGEFVSVNQPIAQVGNSGNTTEPHLHIHARQENSGETILDGIGIPMTFSGRFLLRNSLVY</sequence>
<feature type="transmembrane region" description="Helical" evidence="1">
    <location>
        <begin position="32"/>
        <end position="50"/>
    </location>
</feature>
<dbReference type="Proteomes" id="UP000651156">
    <property type="component" value="Unassembled WGS sequence"/>
</dbReference>
<feature type="transmembrane region" description="Helical" evidence="1">
    <location>
        <begin position="94"/>
        <end position="115"/>
    </location>
</feature>
<keyword evidence="4" id="KW-1185">Reference proteome</keyword>
<dbReference type="InterPro" id="IPR016047">
    <property type="entry name" value="M23ase_b-sheet_dom"/>
</dbReference>
<evidence type="ECO:0000313" key="3">
    <source>
        <dbReference type="EMBL" id="MBE9191761.1"/>
    </source>
</evidence>
<evidence type="ECO:0000259" key="2">
    <source>
        <dbReference type="Pfam" id="PF01551"/>
    </source>
</evidence>
<proteinExistence type="predicted"/>
<feature type="transmembrane region" description="Helical" evidence="1">
    <location>
        <begin position="56"/>
        <end position="74"/>
    </location>
</feature>
<dbReference type="InterPro" id="IPR050570">
    <property type="entry name" value="Cell_wall_metabolism_enzyme"/>
</dbReference>
<dbReference type="PANTHER" id="PTHR21666:SF285">
    <property type="entry name" value="M23 FAMILY METALLOPEPTIDASE"/>
    <property type="match status" value="1"/>
</dbReference>
<keyword evidence="1" id="KW-0812">Transmembrane</keyword>
<protein>
    <submittedName>
        <fullName evidence="3">M23 family metallopeptidase</fullName>
    </submittedName>
</protein>
<gene>
    <name evidence="3" type="ORF">IQ230_15670</name>
</gene>
<dbReference type="PANTHER" id="PTHR21666">
    <property type="entry name" value="PEPTIDASE-RELATED"/>
    <property type="match status" value="1"/>
</dbReference>
<feature type="transmembrane region" description="Helical" evidence="1">
    <location>
        <begin position="6"/>
        <end position="25"/>
    </location>
</feature>
<dbReference type="Pfam" id="PF01551">
    <property type="entry name" value="Peptidase_M23"/>
    <property type="match status" value="1"/>
</dbReference>
<feature type="domain" description="M23ase beta-sheet core" evidence="2">
    <location>
        <begin position="188"/>
        <end position="278"/>
    </location>
</feature>
<name>A0ABR9UTX9_9CHRO</name>
<dbReference type="CDD" id="cd12797">
    <property type="entry name" value="M23_peptidase"/>
    <property type="match status" value="1"/>
</dbReference>